<dbReference type="GO" id="GO:0046872">
    <property type="term" value="F:metal ion binding"/>
    <property type="evidence" value="ECO:0007669"/>
    <property type="project" value="UniProtKB-KW"/>
</dbReference>
<dbReference type="GO" id="GO:0004386">
    <property type="term" value="F:helicase activity"/>
    <property type="evidence" value="ECO:0007669"/>
    <property type="project" value="UniProtKB-KW"/>
</dbReference>
<evidence type="ECO:0000256" key="4">
    <source>
        <dbReference type="ARBA" id="ARBA00022723"/>
    </source>
</evidence>
<dbReference type="PATRIC" id="fig|1142394.8.peg.716"/>
<feature type="domain" description="Helicase ATP-binding" evidence="10">
    <location>
        <begin position="255"/>
        <end position="441"/>
    </location>
</feature>
<dbReference type="Gene3D" id="3.40.50.300">
    <property type="entry name" value="P-loop containing nucleotide triphosphate hydrolases"/>
    <property type="match status" value="2"/>
</dbReference>
<evidence type="ECO:0000256" key="2">
    <source>
        <dbReference type="ARBA" id="ARBA00009046"/>
    </source>
</evidence>
<evidence type="ECO:0000259" key="10">
    <source>
        <dbReference type="PROSITE" id="PS51192"/>
    </source>
</evidence>
<dbReference type="GO" id="GO:0051607">
    <property type="term" value="P:defense response to virus"/>
    <property type="evidence" value="ECO:0007669"/>
    <property type="project" value="UniProtKB-KW"/>
</dbReference>
<evidence type="ECO:0000256" key="7">
    <source>
        <dbReference type="ARBA" id="ARBA00022806"/>
    </source>
</evidence>
<dbReference type="GO" id="GO:0005524">
    <property type="term" value="F:ATP binding"/>
    <property type="evidence" value="ECO:0007669"/>
    <property type="project" value="UniProtKB-KW"/>
</dbReference>
<keyword evidence="5" id="KW-0547">Nucleotide-binding</keyword>
<evidence type="ECO:0000259" key="11">
    <source>
        <dbReference type="PROSITE" id="PS51643"/>
    </source>
</evidence>
<dbReference type="NCBIfam" id="TIGR01587">
    <property type="entry name" value="cas3_core"/>
    <property type="match status" value="1"/>
</dbReference>
<comment type="similarity">
    <text evidence="2">In the central section; belongs to the CRISPR-associated helicase Cas3 family.</text>
</comment>
<dbReference type="Pfam" id="PF22590">
    <property type="entry name" value="Cas3-like_C_2"/>
    <property type="match status" value="1"/>
</dbReference>
<comment type="similarity">
    <text evidence="1">In the N-terminal section; belongs to the CRISPR-associated nuclease Cas3-HD family.</text>
</comment>
<dbReference type="InterPro" id="IPR006474">
    <property type="entry name" value="Helicase_Cas3_CRISPR-ass_core"/>
</dbReference>
<evidence type="ECO:0000256" key="1">
    <source>
        <dbReference type="ARBA" id="ARBA00006847"/>
    </source>
</evidence>
<dbReference type="PROSITE" id="PS51643">
    <property type="entry name" value="HD_CAS3"/>
    <property type="match status" value="1"/>
</dbReference>
<gene>
    <name evidence="12" type="ordered locus">PSMK_06940</name>
</gene>
<dbReference type="GO" id="GO:0003676">
    <property type="term" value="F:nucleic acid binding"/>
    <property type="evidence" value="ECO:0007669"/>
    <property type="project" value="InterPro"/>
</dbReference>
<dbReference type="InterPro" id="IPR006483">
    <property type="entry name" value="CRISPR-assoc_Cas3_HD"/>
</dbReference>
<feature type="domain" description="HD Cas3-type" evidence="11">
    <location>
        <begin position="14"/>
        <end position="195"/>
    </location>
</feature>
<keyword evidence="4" id="KW-0479">Metal-binding</keyword>
<dbReference type="Pfam" id="PF18019">
    <property type="entry name" value="Cas3_HD"/>
    <property type="match status" value="1"/>
</dbReference>
<dbReference type="InterPro" id="IPR014001">
    <property type="entry name" value="Helicase_ATP-bd"/>
</dbReference>
<dbReference type="STRING" id="1142394.PSMK_06940"/>
<accession>I0IC65</accession>
<dbReference type="NCBIfam" id="TIGR01596">
    <property type="entry name" value="cas3_HD"/>
    <property type="match status" value="1"/>
</dbReference>
<protein>
    <submittedName>
        <fullName evidence="12">CRISPR-associated protein</fullName>
    </submittedName>
</protein>
<evidence type="ECO:0000256" key="5">
    <source>
        <dbReference type="ARBA" id="ARBA00022741"/>
    </source>
</evidence>
<dbReference type="PROSITE" id="PS51192">
    <property type="entry name" value="HELICASE_ATP_BIND_1"/>
    <property type="match status" value="1"/>
</dbReference>
<keyword evidence="9" id="KW-0051">Antiviral defense</keyword>
<reference evidence="12 13" key="1">
    <citation type="submission" date="2012-02" db="EMBL/GenBank/DDBJ databases">
        <title>Complete genome sequence of Phycisphaera mikurensis NBRC 102666.</title>
        <authorList>
            <person name="Ankai A."/>
            <person name="Hosoyama A."/>
            <person name="Terui Y."/>
            <person name="Sekine M."/>
            <person name="Fukai R."/>
            <person name="Kato Y."/>
            <person name="Nakamura S."/>
            <person name="Yamada-Narita S."/>
            <person name="Kawakoshi A."/>
            <person name="Fukunaga Y."/>
            <person name="Yamazaki S."/>
            <person name="Fujita N."/>
        </authorList>
    </citation>
    <scope>NUCLEOTIDE SEQUENCE [LARGE SCALE GENOMIC DNA]</scope>
    <source>
        <strain evidence="13">NBRC 102666 / KCTC 22515 / FYK2301M01</strain>
    </source>
</reference>
<evidence type="ECO:0000256" key="3">
    <source>
        <dbReference type="ARBA" id="ARBA00022722"/>
    </source>
</evidence>
<dbReference type="GO" id="GO:0016787">
    <property type="term" value="F:hydrolase activity"/>
    <property type="evidence" value="ECO:0007669"/>
    <property type="project" value="UniProtKB-KW"/>
</dbReference>
<dbReference type="CDD" id="cd09641">
    <property type="entry name" value="Cas3''_I"/>
    <property type="match status" value="1"/>
</dbReference>
<dbReference type="GO" id="GO:0004518">
    <property type="term" value="F:nuclease activity"/>
    <property type="evidence" value="ECO:0007669"/>
    <property type="project" value="UniProtKB-KW"/>
</dbReference>
<evidence type="ECO:0000313" key="13">
    <source>
        <dbReference type="Proteomes" id="UP000007881"/>
    </source>
</evidence>
<evidence type="ECO:0000256" key="6">
    <source>
        <dbReference type="ARBA" id="ARBA00022801"/>
    </source>
</evidence>
<dbReference type="SMART" id="SM00487">
    <property type="entry name" value="DEXDc"/>
    <property type="match status" value="1"/>
</dbReference>
<dbReference type="eggNOG" id="COG1203">
    <property type="taxonomic scope" value="Bacteria"/>
</dbReference>
<dbReference type="InterPro" id="IPR038257">
    <property type="entry name" value="CRISPR-assoc_Cas3_HD_sf"/>
</dbReference>
<dbReference type="InterPro" id="IPR027417">
    <property type="entry name" value="P-loop_NTPase"/>
</dbReference>
<dbReference type="OrthoDB" id="9810236at2"/>
<keyword evidence="3" id="KW-0540">Nuclease</keyword>
<dbReference type="Gene3D" id="1.10.3210.30">
    <property type="match status" value="1"/>
</dbReference>
<dbReference type="HOGENOM" id="CLU_010123_0_0_0"/>
<dbReference type="SUPFAM" id="SSF52540">
    <property type="entry name" value="P-loop containing nucleoside triphosphate hydrolases"/>
    <property type="match status" value="1"/>
</dbReference>
<name>I0IC65_PHYMF</name>
<dbReference type="InterPro" id="IPR011545">
    <property type="entry name" value="DEAD/DEAH_box_helicase_dom"/>
</dbReference>
<keyword evidence="8" id="KW-0067">ATP-binding</keyword>
<keyword evidence="6" id="KW-0378">Hydrolase</keyword>
<dbReference type="InterPro" id="IPR054712">
    <property type="entry name" value="Cas3-like_dom"/>
</dbReference>
<keyword evidence="7" id="KW-0347">Helicase</keyword>
<dbReference type="Proteomes" id="UP000007881">
    <property type="component" value="Chromosome"/>
</dbReference>
<sequence length="771" mass="83872">MLRCMFYAHTHPAGREHWEPLATHLREVADAASAFGEAFGCGPLAHALGRWHDLGKATFAFQEKVLGAGVDEAAAEGEAQRPRARVDHATAGARYAADQLGPVLGPCLAAAVAGHHGHLPDWQTDAARDRDLEARLDPQRKRIEPHDPGFESPWDDAQAAAVGPIRWPGAEELGGHTTAFLTRMLFSCLVDADRLCTQRFSDPAGHARRPARPDLDAEAMSAALDASMAELLAGRTGDPSPVDAARAGVLAACRAAAKKGAGWFTLEVPTGGGKTLASLRFALDHARHTGQRRIVCALPFTSIIEQTAERYREVFRDLEARRGEPVVLEHHSSLDPGGVSFAAQLATENWAAPLVVTTNVQLFESLFASHGTPCRKLHRLANAILILDEAQAIPPGLMRPVLAALDELVRNFGCTVVLCTATQPAVARREGFAIGIPPERITRIVPEPERLFEAMRRVAVEPAGHLTDEELADRLAREPAALCIVNARRHAAAVLERLRERRPDALHLSAAMCPAHRSDRVAEVKRRLRAGEPCLVISTTVVEAGVDVDFPVVYRALAGFDSVAQAAGRANREGRLSGLGRVVVFETDHAPPPGVKSGVEIARGLLSAHPDPLQPEAIRAYFEEHLWKNPGPGVTPWDTHDVMPCFGGFLPDQRDGTDAHHHNFREAASRFRWIDSATTPVVVPYSEEGRRIVAALTEAEEPRFDLLREAQRHTVAVYHNQRDRLDENAVIRPGFTPEGEEPAFYLLRPEAYDEALGLRDDVLNAPGGLVC</sequence>
<evidence type="ECO:0000256" key="8">
    <source>
        <dbReference type="ARBA" id="ARBA00022840"/>
    </source>
</evidence>
<evidence type="ECO:0000313" key="12">
    <source>
        <dbReference type="EMBL" id="BAM02853.1"/>
    </source>
</evidence>
<dbReference type="Pfam" id="PF00270">
    <property type="entry name" value="DEAD"/>
    <property type="match status" value="1"/>
</dbReference>
<dbReference type="AlphaFoldDB" id="I0IC65"/>
<evidence type="ECO:0000256" key="9">
    <source>
        <dbReference type="ARBA" id="ARBA00023118"/>
    </source>
</evidence>
<dbReference type="EMBL" id="AP012338">
    <property type="protein sequence ID" value="BAM02853.1"/>
    <property type="molecule type" value="Genomic_DNA"/>
</dbReference>
<dbReference type="CDD" id="cd17930">
    <property type="entry name" value="DEXHc_cas3"/>
    <property type="match status" value="1"/>
</dbReference>
<keyword evidence="13" id="KW-1185">Reference proteome</keyword>
<proteinExistence type="inferred from homology"/>
<organism evidence="12 13">
    <name type="scientific">Phycisphaera mikurensis (strain NBRC 102666 / KCTC 22515 / FYK2301M01)</name>
    <dbReference type="NCBI Taxonomy" id="1142394"/>
    <lineage>
        <taxon>Bacteria</taxon>
        <taxon>Pseudomonadati</taxon>
        <taxon>Planctomycetota</taxon>
        <taxon>Phycisphaerae</taxon>
        <taxon>Phycisphaerales</taxon>
        <taxon>Phycisphaeraceae</taxon>
        <taxon>Phycisphaera</taxon>
    </lineage>
</organism>
<dbReference type="KEGG" id="phm:PSMK_06940"/>